<evidence type="ECO:0000313" key="2">
    <source>
        <dbReference type="EMBL" id="SFB72174.1"/>
    </source>
</evidence>
<dbReference type="STRING" id="34097.SAMN02745150_00479"/>
<keyword evidence="1" id="KW-1133">Transmembrane helix</keyword>
<reference evidence="3" key="1">
    <citation type="submission" date="2016-10" db="EMBL/GenBank/DDBJ databases">
        <authorList>
            <person name="Varghese N."/>
            <person name="Submissions S."/>
        </authorList>
    </citation>
    <scope>NUCLEOTIDE SEQUENCE [LARGE SCALE GENOMIC DNA]</scope>
    <source>
        <strain evidence="3">ATCC 43811</strain>
    </source>
</reference>
<dbReference type="Pfam" id="PF02325">
    <property type="entry name" value="CCB3_YggT"/>
    <property type="match status" value="1"/>
</dbReference>
<organism evidence="2 3">
    <name type="scientific">Brevinema andersonii</name>
    <dbReference type="NCBI Taxonomy" id="34097"/>
    <lineage>
        <taxon>Bacteria</taxon>
        <taxon>Pseudomonadati</taxon>
        <taxon>Spirochaetota</taxon>
        <taxon>Spirochaetia</taxon>
        <taxon>Brevinematales</taxon>
        <taxon>Brevinemataceae</taxon>
        <taxon>Brevinema</taxon>
    </lineage>
</organism>
<dbReference type="EMBL" id="FOKY01000001">
    <property type="protein sequence ID" value="SFB72174.1"/>
    <property type="molecule type" value="Genomic_DNA"/>
</dbReference>
<sequence>MVQIFQFLFFLIYCYNIVFFIWILSTWIPVDRSFFLFRFIDALIEPVYFSLLRVLPPLRIGIIDFSPFYMMIFLNLLEFLVRILANLVLR</sequence>
<protein>
    <submittedName>
        <fullName evidence="2">YGGT family protein</fullName>
    </submittedName>
</protein>
<proteinExistence type="predicted"/>
<keyword evidence="3" id="KW-1185">Reference proteome</keyword>
<keyword evidence="1" id="KW-0812">Transmembrane</keyword>
<dbReference type="OrthoDB" id="47652at2"/>
<dbReference type="GO" id="GO:0016020">
    <property type="term" value="C:membrane"/>
    <property type="evidence" value="ECO:0007669"/>
    <property type="project" value="InterPro"/>
</dbReference>
<dbReference type="RefSeq" id="WP_092318140.1">
    <property type="nucleotide sequence ID" value="NZ_FOKY01000001.1"/>
</dbReference>
<dbReference type="AlphaFoldDB" id="A0A1I1DBL1"/>
<dbReference type="InterPro" id="IPR003425">
    <property type="entry name" value="CCB3/YggT"/>
</dbReference>
<keyword evidence="1" id="KW-0472">Membrane</keyword>
<feature type="transmembrane region" description="Helical" evidence="1">
    <location>
        <begin position="7"/>
        <end position="28"/>
    </location>
</feature>
<evidence type="ECO:0000313" key="3">
    <source>
        <dbReference type="Proteomes" id="UP000240042"/>
    </source>
</evidence>
<name>A0A1I1DBL1_BREAD</name>
<feature type="transmembrane region" description="Helical" evidence="1">
    <location>
        <begin position="67"/>
        <end position="89"/>
    </location>
</feature>
<dbReference type="Proteomes" id="UP000240042">
    <property type="component" value="Unassembled WGS sequence"/>
</dbReference>
<accession>A0A1I1DBL1</accession>
<gene>
    <name evidence="2" type="ORF">SAMN02745150_00479</name>
</gene>
<evidence type="ECO:0000256" key="1">
    <source>
        <dbReference type="SAM" id="Phobius"/>
    </source>
</evidence>